<feature type="transmembrane region" description="Helical" evidence="1">
    <location>
        <begin position="64"/>
        <end position="81"/>
    </location>
</feature>
<dbReference type="PANTHER" id="PTHR42736:SF1">
    <property type="entry name" value="PROTEIN-GLUTAMINE GAMMA-GLUTAMYLTRANSFERASE"/>
    <property type="match status" value="1"/>
</dbReference>
<protein>
    <submittedName>
        <fullName evidence="3">Transglutaminase-like domain-containing protein</fullName>
    </submittedName>
</protein>
<dbReference type="Proteomes" id="UP001343257">
    <property type="component" value="Unassembled WGS sequence"/>
</dbReference>
<feature type="transmembrane region" description="Helical" evidence="1">
    <location>
        <begin position="41"/>
        <end position="58"/>
    </location>
</feature>
<feature type="transmembrane region" description="Helical" evidence="1">
    <location>
        <begin position="12"/>
        <end position="29"/>
    </location>
</feature>
<dbReference type="RefSeq" id="WP_328282109.1">
    <property type="nucleotide sequence ID" value="NZ_JARTLD010000074.1"/>
</dbReference>
<keyword evidence="1" id="KW-1133">Transmembrane helix</keyword>
<keyword evidence="4" id="KW-1185">Reference proteome</keyword>
<feature type="domain" description="Transglutaminase-like" evidence="2">
    <location>
        <begin position="491"/>
        <end position="563"/>
    </location>
</feature>
<dbReference type="Pfam" id="PF01841">
    <property type="entry name" value="Transglut_core"/>
    <property type="match status" value="1"/>
</dbReference>
<dbReference type="Gene3D" id="3.10.620.30">
    <property type="match status" value="1"/>
</dbReference>
<feature type="transmembrane region" description="Helical" evidence="1">
    <location>
        <begin position="143"/>
        <end position="161"/>
    </location>
</feature>
<dbReference type="InterPro" id="IPR002931">
    <property type="entry name" value="Transglutaminase-like"/>
</dbReference>
<keyword evidence="1" id="KW-0812">Transmembrane</keyword>
<feature type="transmembrane region" description="Helical" evidence="1">
    <location>
        <begin position="612"/>
        <end position="632"/>
    </location>
</feature>
<evidence type="ECO:0000259" key="2">
    <source>
        <dbReference type="SMART" id="SM00460"/>
    </source>
</evidence>
<dbReference type="SMART" id="SM00460">
    <property type="entry name" value="TGc"/>
    <property type="match status" value="1"/>
</dbReference>
<comment type="caution">
    <text evidence="3">The sequence shown here is derived from an EMBL/GenBank/DDBJ whole genome shotgun (WGS) entry which is preliminary data.</text>
</comment>
<keyword evidence="1" id="KW-0472">Membrane</keyword>
<evidence type="ECO:0000313" key="4">
    <source>
        <dbReference type="Proteomes" id="UP001343257"/>
    </source>
</evidence>
<proteinExistence type="predicted"/>
<evidence type="ECO:0000313" key="3">
    <source>
        <dbReference type="EMBL" id="MED5020669.1"/>
    </source>
</evidence>
<accession>A0ABU6Q0L0</accession>
<organism evidence="3 4">
    <name type="scientific">Paenibacillus chibensis</name>
    <dbReference type="NCBI Taxonomy" id="59846"/>
    <lineage>
        <taxon>Bacteria</taxon>
        <taxon>Bacillati</taxon>
        <taxon>Bacillota</taxon>
        <taxon>Bacilli</taxon>
        <taxon>Bacillales</taxon>
        <taxon>Paenibacillaceae</taxon>
        <taxon>Paenibacillus</taxon>
    </lineage>
</organism>
<name>A0ABU6Q0L0_9BACL</name>
<sequence length="736" mass="81668">MENNQTPLMQRIWISLPLMGLFVEWLLPLKPLDVMAVSKEWFGVMYLFTGLLLLLGLFCSRSGLSLFLYGVCTVGAWGYVIRQSGEAFGLRSTLSLLRQDSELLFSTGQFSGMSQETRMLVLMIGWALLVYSVQSLALLRSSVLLFAGATLLYLFCLETLLSLPVYDDLIRTSAMVLLLQGMVHLSRLRESGKFEGMNESLYNKWGFSLAAAVLVLVSSSWLAGSLAQPKSASRISMQQAAEHLADWVRNGYNGGEAAAAVTGYNLSGEEEDMGLPLQQGSRIYFTAITPVATYWRGESLSEYNGRKWSEPEGDAKTGYVPGLISGQADQPRDVLQNITQQITFEQPLMQSFPLFGGGRITQVVDMQLSTGAALPTAIEQNPGAGSVKVILEKGQPQVEGYTVKVDLPDTSPQRLRGETGGSDPAEIRQRYLQLPTALPKRVRDLADEITAGAANRFEQVDAVKKYLKAHESYTLETRVPPEGEDFVDDFLFETHEGYCNHFSTAMTVLLRSEGIPARYVKGFAPGKPDPGQSGRYQVSEGDAHSWVEVYFPESGWIPFDPTPGFGLSASASRPASSFHQMSATGGELLLKASLWAEKGLLRTLDFMWNRKLALGAAWMAVCSLALVVVWLMPSLRLVPLWIRLHIGRSRFPDRDELLVSAYPVWRALATRYGAVPAGCTVREYVDSLPVEMQEIREMLYDFTADWEKIAYDAGPMERSRCIAYMRRCLWISKKVA</sequence>
<gene>
    <name evidence="3" type="ORF">P9847_25755</name>
</gene>
<dbReference type="PANTHER" id="PTHR42736">
    <property type="entry name" value="PROTEIN-GLUTAMINE GAMMA-GLUTAMYLTRANSFERASE"/>
    <property type="match status" value="1"/>
</dbReference>
<reference evidence="3 4" key="1">
    <citation type="submission" date="2023-03" db="EMBL/GenBank/DDBJ databases">
        <title>Bacillus Genome Sequencing.</title>
        <authorList>
            <person name="Dunlap C."/>
        </authorList>
    </citation>
    <scope>NUCLEOTIDE SEQUENCE [LARGE SCALE GENOMIC DNA]</scope>
    <source>
        <strain evidence="3 4">NRS-52</strain>
    </source>
</reference>
<feature type="transmembrane region" description="Helical" evidence="1">
    <location>
        <begin position="119"/>
        <end position="137"/>
    </location>
</feature>
<dbReference type="InterPro" id="IPR052901">
    <property type="entry name" value="Bact_TGase-like"/>
</dbReference>
<evidence type="ECO:0000256" key="1">
    <source>
        <dbReference type="SAM" id="Phobius"/>
    </source>
</evidence>
<dbReference type="InterPro" id="IPR038765">
    <property type="entry name" value="Papain-like_cys_pep_sf"/>
</dbReference>
<dbReference type="EMBL" id="JARTLD010000074">
    <property type="protein sequence ID" value="MED5020669.1"/>
    <property type="molecule type" value="Genomic_DNA"/>
</dbReference>
<dbReference type="SUPFAM" id="SSF54001">
    <property type="entry name" value="Cysteine proteinases"/>
    <property type="match status" value="1"/>
</dbReference>
<feature type="transmembrane region" description="Helical" evidence="1">
    <location>
        <begin position="205"/>
        <end position="227"/>
    </location>
</feature>